<dbReference type="EMBL" id="BARV01040895">
    <property type="protein sequence ID" value="GAI46914.1"/>
    <property type="molecule type" value="Genomic_DNA"/>
</dbReference>
<comment type="caution">
    <text evidence="1">The sequence shown here is derived from an EMBL/GenBank/DDBJ whole genome shotgun (WGS) entry which is preliminary data.</text>
</comment>
<reference evidence="1" key="1">
    <citation type="journal article" date="2014" name="Front. Microbiol.">
        <title>High frequency of phylogenetically diverse reductive dehalogenase-homologous genes in deep subseafloor sedimentary metagenomes.</title>
        <authorList>
            <person name="Kawai M."/>
            <person name="Futagami T."/>
            <person name="Toyoda A."/>
            <person name="Takaki Y."/>
            <person name="Nishi S."/>
            <person name="Hori S."/>
            <person name="Arai W."/>
            <person name="Tsubouchi T."/>
            <person name="Morono Y."/>
            <person name="Uchiyama I."/>
            <person name="Ito T."/>
            <person name="Fujiyama A."/>
            <person name="Inagaki F."/>
            <person name="Takami H."/>
        </authorList>
    </citation>
    <scope>NUCLEOTIDE SEQUENCE</scope>
    <source>
        <strain evidence="1">Expedition CK06-06</strain>
    </source>
</reference>
<proteinExistence type="predicted"/>
<evidence type="ECO:0000313" key="1">
    <source>
        <dbReference type="EMBL" id="GAI46914.1"/>
    </source>
</evidence>
<sequence>MPDLYLSDTRRTRVVGGLAVVEYYDIGTDTWIAEKKPTTIYCDPWIL</sequence>
<dbReference type="AlphaFoldDB" id="X1QUF9"/>
<gene>
    <name evidence="1" type="ORF">S06H3_62142</name>
</gene>
<accession>X1QUF9</accession>
<protein>
    <submittedName>
        <fullName evidence="1">Uncharacterized protein</fullName>
    </submittedName>
</protein>
<feature type="non-terminal residue" evidence="1">
    <location>
        <position position="47"/>
    </location>
</feature>
<name>X1QUF9_9ZZZZ</name>
<organism evidence="1">
    <name type="scientific">marine sediment metagenome</name>
    <dbReference type="NCBI Taxonomy" id="412755"/>
    <lineage>
        <taxon>unclassified sequences</taxon>
        <taxon>metagenomes</taxon>
        <taxon>ecological metagenomes</taxon>
    </lineage>
</organism>